<dbReference type="AlphaFoldDB" id="A0A2X0SJB4"/>
<evidence type="ECO:0000313" key="1">
    <source>
        <dbReference type="EMBL" id="SPS05906.1"/>
    </source>
</evidence>
<sequence length="65" mass="7798">MNRQENTAAIMIKVHELHVRMLYFCVRVLFGMFDFNFFRGDYNEQEQEYNFVGPLWFHEICSAGG</sequence>
<name>A0A2X0SJB4_9PROT</name>
<dbReference type="EMBL" id="LS423452">
    <property type="protein sequence ID" value="SPS05906.1"/>
    <property type="molecule type" value="Genomic_DNA"/>
</dbReference>
<reference evidence="1" key="1">
    <citation type="submission" date="2018-05" db="EMBL/GenBank/DDBJ databases">
        <authorList>
            <person name="Lanie J.A."/>
            <person name="Ng W.-L."/>
            <person name="Kazmierczak K.M."/>
            <person name="Andrzejewski T.M."/>
            <person name="Davidsen T.M."/>
            <person name="Wayne K.J."/>
            <person name="Tettelin H."/>
            <person name="Glass J.I."/>
            <person name="Rusch D."/>
            <person name="Podicherti R."/>
            <person name="Tsui H.-C.T."/>
            <person name="Winkler M.E."/>
        </authorList>
    </citation>
    <scope>NUCLEOTIDE SEQUENCE</scope>
    <source>
        <strain evidence="1">KNB</strain>
    </source>
</reference>
<protein>
    <submittedName>
        <fullName evidence="1">Uncharacterized protein</fullName>
    </submittedName>
</protein>
<gene>
    <name evidence="1" type="ORF">NITFAB_1496</name>
</gene>
<organism evidence="1">
    <name type="scientific">Candidatus Nitrotoga fabula</name>
    <dbReference type="NCBI Taxonomy" id="2182327"/>
    <lineage>
        <taxon>Bacteria</taxon>
        <taxon>Pseudomonadati</taxon>
        <taxon>Pseudomonadota</taxon>
        <taxon>Betaproteobacteria</taxon>
        <taxon>Nitrosomonadales</taxon>
        <taxon>Gallionellaceae</taxon>
        <taxon>Candidatus Nitrotoga</taxon>
    </lineage>
</organism>
<proteinExistence type="predicted"/>
<accession>A0A2X0SJB4</accession>